<dbReference type="InterPro" id="IPR002549">
    <property type="entry name" value="AI-2E-like"/>
</dbReference>
<dbReference type="EMBL" id="JAGDFX010000001">
    <property type="protein sequence ID" value="MBO1518261.1"/>
    <property type="molecule type" value="Genomic_DNA"/>
</dbReference>
<evidence type="ECO:0000256" key="3">
    <source>
        <dbReference type="ARBA" id="ARBA00022692"/>
    </source>
</evidence>
<dbReference type="Pfam" id="PF01594">
    <property type="entry name" value="AI-2E_transport"/>
    <property type="match status" value="1"/>
</dbReference>
<dbReference type="PANTHER" id="PTHR21716">
    <property type="entry name" value="TRANSMEMBRANE PROTEIN"/>
    <property type="match status" value="1"/>
</dbReference>
<keyword evidence="4 6" id="KW-1133">Transmembrane helix</keyword>
<feature type="transmembrane region" description="Helical" evidence="6">
    <location>
        <begin position="154"/>
        <end position="173"/>
    </location>
</feature>
<feature type="transmembrane region" description="Helical" evidence="6">
    <location>
        <begin position="270"/>
        <end position="287"/>
    </location>
</feature>
<proteinExistence type="inferred from homology"/>
<evidence type="ECO:0000256" key="6">
    <source>
        <dbReference type="SAM" id="Phobius"/>
    </source>
</evidence>
<dbReference type="RefSeq" id="WP_208003840.1">
    <property type="nucleotide sequence ID" value="NZ_JAGDFX010000001.1"/>
</dbReference>
<dbReference type="PANTHER" id="PTHR21716:SF4">
    <property type="entry name" value="TRANSMEMBRANE PROTEIN 245"/>
    <property type="match status" value="1"/>
</dbReference>
<comment type="caution">
    <text evidence="7">The sequence shown here is derived from an EMBL/GenBank/DDBJ whole genome shotgun (WGS) entry which is preliminary data.</text>
</comment>
<feature type="transmembrane region" description="Helical" evidence="6">
    <location>
        <begin position="236"/>
        <end position="258"/>
    </location>
</feature>
<name>A0ABS3NCE7_9GAMM</name>
<evidence type="ECO:0000256" key="5">
    <source>
        <dbReference type="ARBA" id="ARBA00023136"/>
    </source>
</evidence>
<evidence type="ECO:0000256" key="1">
    <source>
        <dbReference type="ARBA" id="ARBA00004141"/>
    </source>
</evidence>
<feature type="transmembrane region" description="Helical" evidence="6">
    <location>
        <begin position="62"/>
        <end position="84"/>
    </location>
</feature>
<comment type="subcellular location">
    <subcellularLocation>
        <location evidence="1">Membrane</location>
        <topology evidence="1">Multi-pass membrane protein</topology>
    </subcellularLocation>
</comment>
<evidence type="ECO:0000256" key="2">
    <source>
        <dbReference type="ARBA" id="ARBA00009773"/>
    </source>
</evidence>
<evidence type="ECO:0000313" key="8">
    <source>
        <dbReference type="Proteomes" id="UP000664882"/>
    </source>
</evidence>
<keyword evidence="8" id="KW-1185">Reference proteome</keyword>
<feature type="transmembrane region" description="Helical" evidence="6">
    <location>
        <begin position="307"/>
        <end position="337"/>
    </location>
</feature>
<accession>A0ABS3NCE7</accession>
<gene>
    <name evidence="7" type="ORF">J3U76_01210</name>
</gene>
<evidence type="ECO:0000256" key="4">
    <source>
        <dbReference type="ARBA" id="ARBA00022989"/>
    </source>
</evidence>
<feature type="transmembrane region" description="Helical" evidence="6">
    <location>
        <begin position="9"/>
        <end position="25"/>
    </location>
</feature>
<evidence type="ECO:0000313" key="7">
    <source>
        <dbReference type="EMBL" id="MBO1518261.1"/>
    </source>
</evidence>
<keyword evidence="5 6" id="KW-0472">Membrane</keyword>
<organism evidence="7 8">
    <name type="scientific">Oceanisphaera pacifica</name>
    <dbReference type="NCBI Taxonomy" id="2818389"/>
    <lineage>
        <taxon>Bacteria</taxon>
        <taxon>Pseudomonadati</taxon>
        <taxon>Pseudomonadota</taxon>
        <taxon>Gammaproteobacteria</taxon>
        <taxon>Aeromonadales</taxon>
        <taxon>Aeromonadaceae</taxon>
        <taxon>Oceanisphaera</taxon>
    </lineage>
</organism>
<reference evidence="7 8" key="1">
    <citation type="submission" date="2021-03" db="EMBL/GenBank/DDBJ databases">
        <title>Oceanisphaera sp. nov., isolated from the intestine.</title>
        <authorList>
            <person name="Zhao L.-H."/>
            <person name="Shi L.-F."/>
        </authorList>
    </citation>
    <scope>NUCLEOTIDE SEQUENCE [LARGE SCALE GENOMIC DNA]</scope>
    <source>
        <strain evidence="7 8">DM8</strain>
    </source>
</reference>
<feature type="transmembrane region" description="Helical" evidence="6">
    <location>
        <begin position="211"/>
        <end position="230"/>
    </location>
</feature>
<dbReference type="Proteomes" id="UP000664882">
    <property type="component" value="Unassembled WGS sequence"/>
</dbReference>
<keyword evidence="3 6" id="KW-0812">Transmembrane</keyword>
<sequence length="365" mass="40015">MREKLEQRSFLFILLLVSLLFVLLLKPFWGAIFWACAISVIFNPLQDRILRLIGAKPNRAALLTLIICVVIVVLPILLITASFIQEGLSLYQRIHSGEVNPSEWLGQIRDAFPIVPELFERLGVDLGSIRETVSKGAISTSKVMAEKALGAGQITFSFIISAALMLYLTFFLLRDGRQLIELMVKALPLGDARERKLFTKFSEVTRATVKGNIVVAMVQGALGGFIFWALALPGPLLWGVVMAFLSLIPAIGASLVWLPVALYLYATGEWGSASILAIFGAVVIGLADNVLRPLLVGRDTKLPDYLVLFSTLGGISLMGINGFVIGPLVAALFLVVWDIFMREFNDADPYEEIAPIAKHEVSSQK</sequence>
<comment type="similarity">
    <text evidence="2">Belongs to the autoinducer-2 exporter (AI-2E) (TC 2.A.86) family.</text>
</comment>
<protein>
    <submittedName>
        <fullName evidence="7">AI-2E family transporter</fullName>
    </submittedName>
</protein>